<organism evidence="2">
    <name type="scientific">uncultured Aureispira sp</name>
    <dbReference type="NCBI Taxonomy" id="1331704"/>
    <lineage>
        <taxon>Bacteria</taxon>
        <taxon>Pseudomonadati</taxon>
        <taxon>Bacteroidota</taxon>
        <taxon>Saprospiria</taxon>
        <taxon>Saprospirales</taxon>
        <taxon>Saprospiraceae</taxon>
        <taxon>Aureispira</taxon>
        <taxon>environmental samples</taxon>
    </lineage>
</organism>
<proteinExistence type="predicted"/>
<name>A0A6S6UAT7_9BACT</name>
<dbReference type="EMBL" id="CACVAQ010000351">
    <property type="protein sequence ID" value="CAA6824776.1"/>
    <property type="molecule type" value="Genomic_DNA"/>
</dbReference>
<sequence length="100" mass="11485">MQDTLITITITTFGFLLVANVFFRIKTFKSFKKLAEQGVMFGKQHVLNKALMEREVIAKHPDKEKLILSHVNSMKLSMRISTLCMIVLTLCGGVLMYYRN</sequence>
<dbReference type="AlphaFoldDB" id="A0A6S6UAT7"/>
<gene>
    <name evidence="2" type="ORF">HELGO_WM19874</name>
</gene>
<accession>A0A6S6UAT7</accession>
<feature type="transmembrane region" description="Helical" evidence="1">
    <location>
        <begin position="6"/>
        <end position="23"/>
    </location>
</feature>
<feature type="transmembrane region" description="Helical" evidence="1">
    <location>
        <begin position="80"/>
        <end position="98"/>
    </location>
</feature>
<evidence type="ECO:0000256" key="1">
    <source>
        <dbReference type="SAM" id="Phobius"/>
    </source>
</evidence>
<keyword evidence="1" id="KW-0812">Transmembrane</keyword>
<keyword evidence="1" id="KW-1133">Transmembrane helix</keyword>
<keyword evidence="1" id="KW-0472">Membrane</keyword>
<evidence type="ECO:0000313" key="2">
    <source>
        <dbReference type="EMBL" id="CAA6824776.1"/>
    </source>
</evidence>
<reference evidence="2" key="1">
    <citation type="submission" date="2020-01" db="EMBL/GenBank/DDBJ databases">
        <authorList>
            <person name="Meier V. D."/>
            <person name="Meier V D."/>
        </authorList>
    </citation>
    <scope>NUCLEOTIDE SEQUENCE</scope>
    <source>
        <strain evidence="2">HLG_WM_MAG_10</strain>
    </source>
</reference>
<protein>
    <submittedName>
        <fullName evidence="2">Uncharacterized protein</fullName>
    </submittedName>
</protein>